<accession>A0ABM7BPI4</accession>
<keyword evidence="3" id="KW-1185">Reference proteome</keyword>
<dbReference type="SUPFAM" id="SSF52540">
    <property type="entry name" value="P-loop containing nucleoside triphosphate hydrolases"/>
    <property type="match status" value="1"/>
</dbReference>
<dbReference type="Gene3D" id="3.40.50.300">
    <property type="entry name" value="P-loop containing nucleotide triphosphate hydrolases"/>
    <property type="match status" value="1"/>
</dbReference>
<protein>
    <submittedName>
        <fullName evidence="2">Uncharacterized protein</fullName>
    </submittedName>
</protein>
<dbReference type="InterPro" id="IPR027417">
    <property type="entry name" value="P-loop_NTPase"/>
</dbReference>
<dbReference type="RefSeq" id="WP_076353331.1">
    <property type="nucleotide sequence ID" value="NZ_CP033926.1"/>
</dbReference>
<gene>
    <name evidence="2" type="ORF">EG359_17305</name>
</gene>
<evidence type="ECO:0000313" key="2">
    <source>
        <dbReference type="EMBL" id="AZB01261.1"/>
    </source>
</evidence>
<name>A0ABM7BPI4_9FLAO</name>
<sequence>MNKRTVSKQNQTEMGLDNQLKDKGRPELVKTVKDLLANKTENELFSKEKIREKPVLTKTIEYLLINNPDHPVAQKYKELLIKYENDFDKMIDSLPKNKEIVLPDLKPIKADSLYNLFKINFPFVNGKEFDETANNGESKILAYSLIAYFLKRKSFYNIPLLSKKSIPSLSKGIAIIGEPGIGKTGILKTFYEIFKYGSENPLIIKDIDGNDQLLRRYNLKFKYNSVDEVVRLYEAANRHSKDADRDYHLSLFYRRFELGFNAFDDLLSEDLAKNYGSVDIMKKILSERYVNKSPGILTMNYYGQDVTTTLNEFKARYGDRLYDRFFESYNIIELQGVTLRK</sequence>
<organism evidence="2 3">
    <name type="scientific">Chryseobacterium joostei</name>
    <dbReference type="NCBI Taxonomy" id="112234"/>
    <lineage>
        <taxon>Bacteria</taxon>
        <taxon>Pseudomonadati</taxon>
        <taxon>Bacteroidota</taxon>
        <taxon>Flavobacteriia</taxon>
        <taxon>Flavobacteriales</taxon>
        <taxon>Weeksellaceae</taxon>
        <taxon>Chryseobacterium group</taxon>
        <taxon>Chryseobacterium</taxon>
    </lineage>
</organism>
<feature type="region of interest" description="Disordered" evidence="1">
    <location>
        <begin position="1"/>
        <end position="24"/>
    </location>
</feature>
<reference evidence="2 3" key="1">
    <citation type="submission" date="2018-11" db="EMBL/GenBank/DDBJ databases">
        <title>Proposal to divide the Flavobacteriaceae and reorganize its genera based on Amino Acid Identity values calculated from whole genome sequences.</title>
        <authorList>
            <person name="Nicholson A.C."/>
            <person name="Gulvik C.A."/>
            <person name="Whitney A.M."/>
            <person name="Humrighouse B.W."/>
            <person name="Bell M."/>
            <person name="Holmes B."/>
            <person name="Steigerwalt A.G."/>
            <person name="Villarma A."/>
            <person name="Sheth M."/>
            <person name="Batra D."/>
            <person name="Pryor J."/>
            <person name="Bernardet J.-F."/>
            <person name="Hugo C."/>
            <person name="Kampfer P."/>
            <person name="Newman J."/>
            <person name="McQuiston J.R."/>
        </authorList>
    </citation>
    <scope>NUCLEOTIDE SEQUENCE [LARGE SCALE GENOMIC DNA]</scope>
    <source>
        <strain evidence="2 3">DSM 16927</strain>
    </source>
</reference>
<dbReference type="EMBL" id="CP033926">
    <property type="protein sequence ID" value="AZB01261.1"/>
    <property type="molecule type" value="Genomic_DNA"/>
</dbReference>
<evidence type="ECO:0000256" key="1">
    <source>
        <dbReference type="SAM" id="MobiDB-lite"/>
    </source>
</evidence>
<dbReference type="Proteomes" id="UP000279541">
    <property type="component" value="Chromosome"/>
</dbReference>
<evidence type="ECO:0000313" key="3">
    <source>
        <dbReference type="Proteomes" id="UP000279541"/>
    </source>
</evidence>
<proteinExistence type="predicted"/>